<organism evidence="2 3">
    <name type="scientific">Nepenthes gracilis</name>
    <name type="common">Slender pitcher plant</name>
    <dbReference type="NCBI Taxonomy" id="150966"/>
    <lineage>
        <taxon>Eukaryota</taxon>
        <taxon>Viridiplantae</taxon>
        <taxon>Streptophyta</taxon>
        <taxon>Embryophyta</taxon>
        <taxon>Tracheophyta</taxon>
        <taxon>Spermatophyta</taxon>
        <taxon>Magnoliopsida</taxon>
        <taxon>eudicotyledons</taxon>
        <taxon>Gunneridae</taxon>
        <taxon>Pentapetalae</taxon>
        <taxon>Caryophyllales</taxon>
        <taxon>Nepenthaceae</taxon>
        <taxon>Nepenthes</taxon>
    </lineage>
</organism>
<dbReference type="PANTHER" id="PTHR34276">
    <property type="entry name" value="MINI-RIBONUCLEASE 3"/>
    <property type="match status" value="1"/>
</dbReference>
<dbReference type="InterPro" id="IPR036389">
    <property type="entry name" value="RNase_III_sf"/>
</dbReference>
<protein>
    <recommendedName>
        <fullName evidence="1">RNase III domain-containing protein</fullName>
    </recommendedName>
</protein>
<proteinExistence type="predicted"/>
<dbReference type="SUPFAM" id="SSF69065">
    <property type="entry name" value="RNase III domain-like"/>
    <property type="match status" value="1"/>
</dbReference>
<dbReference type="InterPro" id="IPR000999">
    <property type="entry name" value="RNase_III_dom"/>
</dbReference>
<dbReference type="PANTHER" id="PTHR34276:SF1">
    <property type="entry name" value="MINI-RIBONUCLEASE 3"/>
    <property type="match status" value="1"/>
</dbReference>
<reference evidence="2" key="1">
    <citation type="submission" date="2023-05" db="EMBL/GenBank/DDBJ databases">
        <title>Nepenthes gracilis genome sequencing.</title>
        <authorList>
            <person name="Fukushima K."/>
        </authorList>
    </citation>
    <scope>NUCLEOTIDE SEQUENCE</scope>
    <source>
        <strain evidence="2">SING2019-196</strain>
    </source>
</reference>
<accession>A0AAD3S3X4</accession>
<dbReference type="AlphaFoldDB" id="A0AAD3S3X4"/>
<dbReference type="Pfam" id="PF00636">
    <property type="entry name" value="Ribonuclease_3"/>
    <property type="match status" value="1"/>
</dbReference>
<dbReference type="EMBL" id="BSYO01000004">
    <property type="protein sequence ID" value="GMH03752.1"/>
    <property type="molecule type" value="Genomic_DNA"/>
</dbReference>
<evidence type="ECO:0000259" key="1">
    <source>
        <dbReference type="Pfam" id="PF00636"/>
    </source>
</evidence>
<gene>
    <name evidence="2" type="ORF">Nepgr_005591</name>
</gene>
<keyword evidence="3" id="KW-1185">Reference proteome</keyword>
<evidence type="ECO:0000313" key="2">
    <source>
        <dbReference type="EMBL" id="GMH03752.1"/>
    </source>
</evidence>
<dbReference type="Gene3D" id="1.10.1520.10">
    <property type="entry name" value="Ribonuclease III domain"/>
    <property type="match status" value="1"/>
</dbReference>
<sequence>MALPTMVPVRVRVSWDTQQRLPYNRNAPRKIKRTADALSLPTTSQNQSSSTLSLATTTTTLKEIDVHQLLYVNRSSPRKGRTVDLEDSTYLGYERWLPRPPMVEKPRSVYNAATLAYIGDCIFELYARRHFLSPALNIEEYNDRVMAVVRCEAQDALLQKLLNDNFLSGEERDVLRWGKNIISAKTKTKKRAGLEVYNSASSLETLVGYLYLTDVKRLEDIMSRLGFSVGASGQPILKDLNGELPKDDARGEVSHTDEDALGVIQ</sequence>
<dbReference type="GO" id="GO:0004525">
    <property type="term" value="F:ribonuclease III activity"/>
    <property type="evidence" value="ECO:0007669"/>
    <property type="project" value="InterPro"/>
</dbReference>
<evidence type="ECO:0000313" key="3">
    <source>
        <dbReference type="Proteomes" id="UP001279734"/>
    </source>
</evidence>
<dbReference type="Proteomes" id="UP001279734">
    <property type="component" value="Unassembled WGS sequence"/>
</dbReference>
<dbReference type="GO" id="GO:0006396">
    <property type="term" value="P:RNA processing"/>
    <property type="evidence" value="ECO:0007669"/>
    <property type="project" value="InterPro"/>
</dbReference>
<name>A0AAD3S3X4_NEPGR</name>
<feature type="domain" description="RNase III" evidence="1">
    <location>
        <begin position="114"/>
        <end position="213"/>
    </location>
</feature>
<comment type="caution">
    <text evidence="2">The sequence shown here is derived from an EMBL/GenBank/DDBJ whole genome shotgun (WGS) entry which is preliminary data.</text>
</comment>